<dbReference type="PANTHER" id="PTHR43736:SF1">
    <property type="entry name" value="DIHYDRONEOPTERIN TRIPHOSPHATE DIPHOSPHATASE"/>
    <property type="match status" value="1"/>
</dbReference>
<accession>A0AAE0NBQ8</accession>
<dbReference type="Gene3D" id="3.90.79.10">
    <property type="entry name" value="Nucleoside Triphosphate Pyrophosphohydrolase"/>
    <property type="match status" value="1"/>
</dbReference>
<reference evidence="2" key="2">
    <citation type="submission" date="2023-06" db="EMBL/GenBank/DDBJ databases">
        <authorList>
            <consortium name="Lawrence Berkeley National Laboratory"/>
            <person name="Haridas S."/>
            <person name="Hensen N."/>
            <person name="Bonometti L."/>
            <person name="Westerberg I."/>
            <person name="Brannstrom I.O."/>
            <person name="Guillou S."/>
            <person name="Cros-Aarteil S."/>
            <person name="Calhoun S."/>
            <person name="Kuo A."/>
            <person name="Mondo S."/>
            <person name="Pangilinan J."/>
            <person name="Riley R."/>
            <person name="LaButti K."/>
            <person name="Andreopoulos B."/>
            <person name="Lipzen A."/>
            <person name="Chen C."/>
            <person name="Yanf M."/>
            <person name="Daum C."/>
            <person name="Ng V."/>
            <person name="Clum A."/>
            <person name="Steindorff A."/>
            <person name="Ohm R."/>
            <person name="Martin F."/>
            <person name="Silar P."/>
            <person name="Natvig D."/>
            <person name="Lalanne C."/>
            <person name="Gautier V."/>
            <person name="Ament-velasquez S.L."/>
            <person name="Kruys A."/>
            <person name="Hutchinson M.I."/>
            <person name="Powell A.J."/>
            <person name="Barry K."/>
            <person name="Miller A.N."/>
            <person name="Grigoriev I.V."/>
            <person name="Debuchy R."/>
            <person name="Gladieux P."/>
            <person name="Thoren M.H."/>
            <person name="Johannesson H."/>
        </authorList>
    </citation>
    <scope>NUCLEOTIDE SEQUENCE</scope>
    <source>
        <strain evidence="2">CBS 232.78</strain>
    </source>
</reference>
<dbReference type="PROSITE" id="PS51462">
    <property type="entry name" value="NUDIX"/>
    <property type="match status" value="1"/>
</dbReference>
<gene>
    <name evidence="2" type="ORF">B0H63DRAFT_219395</name>
</gene>
<dbReference type="AlphaFoldDB" id="A0AAE0NBQ8"/>
<proteinExistence type="predicted"/>
<sequence>MSTSQPPRPGPPPASISTIQVPPTLSRFDIPARQYLSRHNSPWDGVAVGALVFCPSPESTDSVLLIQRAAADSLPNKWEIPSGVVSNDPAKDATITNAVARELWEEAGLTATAIKRLVTPPREEEGFVFSNSTNTKVFCRFVFEVELEVEKWESVRGRVKLNPVEHQRFVWAPEDAVRKMLADKAVFHGGKEEMLELTSRHLGELILEAFRLRKEDKEKRREDREKKA</sequence>
<comment type="caution">
    <text evidence="2">The sequence shown here is derived from an EMBL/GenBank/DDBJ whole genome shotgun (WGS) entry which is preliminary data.</text>
</comment>
<evidence type="ECO:0000313" key="3">
    <source>
        <dbReference type="Proteomes" id="UP001285441"/>
    </source>
</evidence>
<dbReference type="CDD" id="cd02883">
    <property type="entry name" value="NUDIX_Hydrolase"/>
    <property type="match status" value="1"/>
</dbReference>
<dbReference type="Pfam" id="PF00293">
    <property type="entry name" value="NUDIX"/>
    <property type="match status" value="1"/>
</dbReference>
<protein>
    <recommendedName>
        <fullName evidence="1">Nudix hydrolase domain-containing protein</fullName>
    </recommendedName>
</protein>
<name>A0AAE0NBQ8_9PEZI</name>
<evidence type="ECO:0000313" key="2">
    <source>
        <dbReference type="EMBL" id="KAK3377473.1"/>
    </source>
</evidence>
<dbReference type="Proteomes" id="UP001285441">
    <property type="component" value="Unassembled WGS sequence"/>
</dbReference>
<reference evidence="2" key="1">
    <citation type="journal article" date="2023" name="Mol. Phylogenet. Evol.">
        <title>Genome-scale phylogeny and comparative genomics of the fungal order Sordariales.</title>
        <authorList>
            <person name="Hensen N."/>
            <person name="Bonometti L."/>
            <person name="Westerberg I."/>
            <person name="Brannstrom I.O."/>
            <person name="Guillou S."/>
            <person name="Cros-Aarteil S."/>
            <person name="Calhoun S."/>
            <person name="Haridas S."/>
            <person name="Kuo A."/>
            <person name="Mondo S."/>
            <person name="Pangilinan J."/>
            <person name="Riley R."/>
            <person name="LaButti K."/>
            <person name="Andreopoulos B."/>
            <person name="Lipzen A."/>
            <person name="Chen C."/>
            <person name="Yan M."/>
            <person name="Daum C."/>
            <person name="Ng V."/>
            <person name="Clum A."/>
            <person name="Steindorff A."/>
            <person name="Ohm R.A."/>
            <person name="Martin F."/>
            <person name="Silar P."/>
            <person name="Natvig D.O."/>
            <person name="Lalanne C."/>
            <person name="Gautier V."/>
            <person name="Ament-Velasquez S.L."/>
            <person name="Kruys A."/>
            <person name="Hutchinson M.I."/>
            <person name="Powell A.J."/>
            <person name="Barry K."/>
            <person name="Miller A.N."/>
            <person name="Grigoriev I.V."/>
            <person name="Debuchy R."/>
            <person name="Gladieux P."/>
            <person name="Hiltunen Thoren M."/>
            <person name="Johannesson H."/>
        </authorList>
    </citation>
    <scope>NUCLEOTIDE SEQUENCE</scope>
    <source>
        <strain evidence="2">CBS 232.78</strain>
    </source>
</reference>
<feature type="domain" description="Nudix hydrolase" evidence="1">
    <location>
        <begin position="43"/>
        <end position="195"/>
    </location>
</feature>
<evidence type="ECO:0000259" key="1">
    <source>
        <dbReference type="PROSITE" id="PS51462"/>
    </source>
</evidence>
<dbReference type="EMBL" id="JAULSW010000006">
    <property type="protein sequence ID" value="KAK3377473.1"/>
    <property type="molecule type" value="Genomic_DNA"/>
</dbReference>
<dbReference type="InterPro" id="IPR000086">
    <property type="entry name" value="NUDIX_hydrolase_dom"/>
</dbReference>
<organism evidence="2 3">
    <name type="scientific">Podospora didyma</name>
    <dbReference type="NCBI Taxonomy" id="330526"/>
    <lineage>
        <taxon>Eukaryota</taxon>
        <taxon>Fungi</taxon>
        <taxon>Dikarya</taxon>
        <taxon>Ascomycota</taxon>
        <taxon>Pezizomycotina</taxon>
        <taxon>Sordariomycetes</taxon>
        <taxon>Sordariomycetidae</taxon>
        <taxon>Sordariales</taxon>
        <taxon>Podosporaceae</taxon>
        <taxon>Podospora</taxon>
    </lineage>
</organism>
<dbReference type="PANTHER" id="PTHR43736">
    <property type="entry name" value="ADP-RIBOSE PYROPHOSPHATASE"/>
    <property type="match status" value="1"/>
</dbReference>
<dbReference type="InterPro" id="IPR015797">
    <property type="entry name" value="NUDIX_hydrolase-like_dom_sf"/>
</dbReference>
<dbReference type="SUPFAM" id="SSF55811">
    <property type="entry name" value="Nudix"/>
    <property type="match status" value="1"/>
</dbReference>
<keyword evidence="3" id="KW-1185">Reference proteome</keyword>